<proteinExistence type="predicted"/>
<organism evidence="3 4">
    <name type="scientific">Thelonectria olida</name>
    <dbReference type="NCBI Taxonomy" id="1576542"/>
    <lineage>
        <taxon>Eukaryota</taxon>
        <taxon>Fungi</taxon>
        <taxon>Dikarya</taxon>
        <taxon>Ascomycota</taxon>
        <taxon>Pezizomycotina</taxon>
        <taxon>Sordariomycetes</taxon>
        <taxon>Hypocreomycetidae</taxon>
        <taxon>Hypocreales</taxon>
        <taxon>Nectriaceae</taxon>
        <taxon>Thelonectria</taxon>
    </lineage>
</organism>
<dbReference type="OrthoDB" id="414243at2759"/>
<dbReference type="Pfam" id="PF09949">
    <property type="entry name" value="APP1_cat"/>
    <property type="match status" value="1"/>
</dbReference>
<sequence length="428" mass="48535">MATTHTSRPTPTPAPAPPTATSPDPSPRFIASEMQLRTRKERNFDQVEASLPDPGAPAFQVQASLYDKVTNWMSRYSSPNNYFGKQVGGDDVLWLFDNTAYRSSKTGEWEAEFVAAVFEPDIKCHLADVVSSVAKTLGLADDAEERDTIEERLIPFLWDIQTVRVFKLDHMGKDLSIGPTSFNGITADTLQVKRHKAGRFVTAKAKVPNTVKGYLDMRTFYAGEEGWAIISDIDDTIKVTNTSDPLGILRETFIEDPRAVAGMPELYDDLKSLLPRDTPWFYLSASPYNLYPLLQEFLEQNYPRGTMILRDSSWRSVAGLLSALTMGTEEYKVDRMDKIRSWLPKRKMILVGDSTQSDPEAYGEIYRMYPQWVKAIFIRKVTDIAAVGMDEKNQLSRFEKAFKGVPLQVWHVFEDPKECKMMVQKLIK</sequence>
<dbReference type="EMBL" id="JAGPYM010000012">
    <property type="protein sequence ID" value="KAH6888725.1"/>
    <property type="molecule type" value="Genomic_DNA"/>
</dbReference>
<evidence type="ECO:0000313" key="4">
    <source>
        <dbReference type="Proteomes" id="UP000777438"/>
    </source>
</evidence>
<feature type="domain" description="Phosphatidate phosphatase APP1 catalytic" evidence="2">
    <location>
        <begin position="227"/>
        <end position="380"/>
    </location>
</feature>
<comment type="caution">
    <text evidence="3">The sequence shown here is derived from an EMBL/GenBank/DDBJ whole genome shotgun (WGS) entry which is preliminary data.</text>
</comment>
<dbReference type="Proteomes" id="UP000777438">
    <property type="component" value="Unassembled WGS sequence"/>
</dbReference>
<dbReference type="PANTHER" id="PTHR28208:SF1">
    <property type="entry name" value="FILAMENT ORGANIZATION PROTEIN APP1-LIKE, PUTATIVE (AFU_ORTHOLOGUE AFUA_1G06650)-RELATED"/>
    <property type="match status" value="1"/>
</dbReference>
<gene>
    <name evidence="3" type="ORF">B0T10DRAFT_488824</name>
</gene>
<evidence type="ECO:0000259" key="2">
    <source>
        <dbReference type="Pfam" id="PF09949"/>
    </source>
</evidence>
<keyword evidence="4" id="KW-1185">Reference proteome</keyword>
<reference evidence="3 4" key="1">
    <citation type="journal article" date="2021" name="Nat. Commun.">
        <title>Genetic determinants of endophytism in the Arabidopsis root mycobiome.</title>
        <authorList>
            <person name="Mesny F."/>
            <person name="Miyauchi S."/>
            <person name="Thiergart T."/>
            <person name="Pickel B."/>
            <person name="Atanasova L."/>
            <person name="Karlsson M."/>
            <person name="Huettel B."/>
            <person name="Barry K.W."/>
            <person name="Haridas S."/>
            <person name="Chen C."/>
            <person name="Bauer D."/>
            <person name="Andreopoulos W."/>
            <person name="Pangilinan J."/>
            <person name="LaButti K."/>
            <person name="Riley R."/>
            <person name="Lipzen A."/>
            <person name="Clum A."/>
            <person name="Drula E."/>
            <person name="Henrissat B."/>
            <person name="Kohler A."/>
            <person name="Grigoriev I.V."/>
            <person name="Martin F.M."/>
            <person name="Hacquard S."/>
        </authorList>
    </citation>
    <scope>NUCLEOTIDE SEQUENCE [LARGE SCALE GENOMIC DNA]</scope>
    <source>
        <strain evidence="3 4">MPI-CAGE-CH-0241</strain>
    </source>
</reference>
<dbReference type="InterPro" id="IPR019236">
    <property type="entry name" value="APP1_cat"/>
</dbReference>
<dbReference type="GO" id="GO:0030479">
    <property type="term" value="C:actin cortical patch"/>
    <property type="evidence" value="ECO:0007669"/>
    <property type="project" value="TreeGrafter"/>
</dbReference>
<feature type="compositionally biased region" description="Pro residues" evidence="1">
    <location>
        <begin position="10"/>
        <end position="26"/>
    </location>
</feature>
<accession>A0A9P8W5S1</accession>
<name>A0A9P8W5S1_9HYPO</name>
<feature type="region of interest" description="Disordered" evidence="1">
    <location>
        <begin position="1"/>
        <end position="28"/>
    </location>
</feature>
<protein>
    <recommendedName>
        <fullName evidence="2">Phosphatidate phosphatase APP1 catalytic domain-containing protein</fullName>
    </recommendedName>
</protein>
<evidence type="ECO:0000313" key="3">
    <source>
        <dbReference type="EMBL" id="KAH6888725.1"/>
    </source>
</evidence>
<dbReference type="InterPro" id="IPR052935">
    <property type="entry name" value="Mg2+_PAP"/>
</dbReference>
<evidence type="ECO:0000256" key="1">
    <source>
        <dbReference type="SAM" id="MobiDB-lite"/>
    </source>
</evidence>
<dbReference type="GO" id="GO:0008195">
    <property type="term" value="F:phosphatidate phosphatase activity"/>
    <property type="evidence" value="ECO:0007669"/>
    <property type="project" value="InterPro"/>
</dbReference>
<dbReference type="PANTHER" id="PTHR28208">
    <property type="entry name" value="PHOSPHATIDATE PHOSPHATASE APP1"/>
    <property type="match status" value="1"/>
</dbReference>
<dbReference type="AlphaFoldDB" id="A0A9P8W5S1"/>